<dbReference type="InterPro" id="IPR036514">
    <property type="entry name" value="SGNH_hydro_sf"/>
</dbReference>
<reference evidence="3" key="1">
    <citation type="submission" date="2020-10" db="EMBL/GenBank/DDBJ databases">
        <authorList>
            <person name="Gilroy R."/>
        </authorList>
    </citation>
    <scope>NUCLEOTIDE SEQUENCE</scope>
    <source>
        <strain evidence="3">CHK191-8634</strain>
    </source>
</reference>
<dbReference type="Gene3D" id="3.40.50.1110">
    <property type="entry name" value="SGNH hydrolase"/>
    <property type="match status" value="1"/>
</dbReference>
<evidence type="ECO:0000313" key="3">
    <source>
        <dbReference type="EMBL" id="HIU42789.1"/>
    </source>
</evidence>
<protein>
    <recommendedName>
        <fullName evidence="2">SGNH hydrolase-type esterase domain-containing protein</fullName>
    </recommendedName>
</protein>
<comment type="caution">
    <text evidence="3">The sequence shown here is derived from an EMBL/GenBank/DDBJ whole genome shotgun (WGS) entry which is preliminary data.</text>
</comment>
<dbReference type="Pfam" id="PF13472">
    <property type="entry name" value="Lipase_GDSL_2"/>
    <property type="match status" value="1"/>
</dbReference>
<sequence>MRARRRRRIFSVAGVLTAAGGWFLLTGLWGMEAPVETPNFVSQAAEELHQPPQSVESCPVVRQTPSSEATSGETSVNTKLVDDDAQKVQDTDSALPAAASGPVLQAAPEGYFSDALFIGDSRTQGLELYGGIDEATYYTSTGLMVNTALVKTVVTLDGEQLSIPDALDRQTFGKIYIMLGVNELGWKSQDRFIEYYGQLIDTVREKQPDAVIYIQTIIPVTRQKSESDETYNNTRIALFNSCIDKVVEDRDVVLLDVGAALRDADGFLPEGSTFDGVHLNQEYCRKWADFLRANTAAE</sequence>
<reference evidence="3" key="2">
    <citation type="journal article" date="2021" name="PeerJ">
        <title>Extensive microbial diversity within the chicken gut microbiome revealed by metagenomics and culture.</title>
        <authorList>
            <person name="Gilroy R."/>
            <person name="Ravi A."/>
            <person name="Getino M."/>
            <person name="Pursley I."/>
            <person name="Horton D.L."/>
            <person name="Alikhan N.F."/>
            <person name="Baker D."/>
            <person name="Gharbi K."/>
            <person name="Hall N."/>
            <person name="Watson M."/>
            <person name="Adriaenssens E.M."/>
            <person name="Foster-Nyarko E."/>
            <person name="Jarju S."/>
            <person name="Secka A."/>
            <person name="Antonio M."/>
            <person name="Oren A."/>
            <person name="Chaudhuri R.R."/>
            <person name="La Ragione R."/>
            <person name="Hildebrand F."/>
            <person name="Pallen M.J."/>
        </authorList>
    </citation>
    <scope>NUCLEOTIDE SEQUENCE</scope>
    <source>
        <strain evidence="3">CHK191-8634</strain>
    </source>
</reference>
<name>A0A9D1LK66_9CLOT</name>
<dbReference type="EMBL" id="DVMR01000008">
    <property type="protein sequence ID" value="HIU42789.1"/>
    <property type="molecule type" value="Genomic_DNA"/>
</dbReference>
<feature type="region of interest" description="Disordered" evidence="1">
    <location>
        <begin position="51"/>
        <end position="79"/>
    </location>
</feature>
<proteinExistence type="predicted"/>
<evidence type="ECO:0000259" key="2">
    <source>
        <dbReference type="Pfam" id="PF13472"/>
    </source>
</evidence>
<dbReference type="PANTHER" id="PTHR30383">
    <property type="entry name" value="THIOESTERASE 1/PROTEASE 1/LYSOPHOSPHOLIPASE L1"/>
    <property type="match status" value="1"/>
</dbReference>
<dbReference type="InterPro" id="IPR051532">
    <property type="entry name" value="Ester_Hydrolysis_Enzymes"/>
</dbReference>
<evidence type="ECO:0000256" key="1">
    <source>
        <dbReference type="SAM" id="MobiDB-lite"/>
    </source>
</evidence>
<evidence type="ECO:0000313" key="4">
    <source>
        <dbReference type="Proteomes" id="UP000824073"/>
    </source>
</evidence>
<dbReference type="SUPFAM" id="SSF52266">
    <property type="entry name" value="SGNH hydrolase"/>
    <property type="match status" value="1"/>
</dbReference>
<gene>
    <name evidence="3" type="ORF">IAB67_00640</name>
</gene>
<accession>A0A9D1LK66</accession>
<dbReference type="InterPro" id="IPR013830">
    <property type="entry name" value="SGNH_hydro"/>
</dbReference>
<dbReference type="AlphaFoldDB" id="A0A9D1LK66"/>
<dbReference type="Proteomes" id="UP000824073">
    <property type="component" value="Unassembled WGS sequence"/>
</dbReference>
<feature type="domain" description="SGNH hydrolase-type esterase" evidence="2">
    <location>
        <begin position="117"/>
        <end position="282"/>
    </location>
</feature>
<organism evidence="3 4">
    <name type="scientific">Candidatus Ventrousia excrementavium</name>
    <dbReference type="NCBI Taxonomy" id="2840961"/>
    <lineage>
        <taxon>Bacteria</taxon>
        <taxon>Bacillati</taxon>
        <taxon>Bacillota</taxon>
        <taxon>Clostridia</taxon>
        <taxon>Eubacteriales</taxon>
        <taxon>Clostridiaceae</taxon>
        <taxon>Clostridiaceae incertae sedis</taxon>
        <taxon>Candidatus Ventrousia</taxon>
    </lineage>
</organism>
<feature type="compositionally biased region" description="Polar residues" evidence="1">
    <location>
        <begin position="63"/>
        <end position="78"/>
    </location>
</feature>